<keyword evidence="1" id="KW-0175">Coiled coil</keyword>
<evidence type="ECO:0000259" key="4">
    <source>
        <dbReference type="PROSITE" id="PS50828"/>
    </source>
</evidence>
<keyword evidence="6" id="KW-1185">Reference proteome</keyword>
<name>A0A9D4M976_DREPO</name>
<organism evidence="5 6">
    <name type="scientific">Dreissena polymorpha</name>
    <name type="common">Zebra mussel</name>
    <name type="synonym">Mytilus polymorpha</name>
    <dbReference type="NCBI Taxonomy" id="45954"/>
    <lineage>
        <taxon>Eukaryota</taxon>
        <taxon>Metazoa</taxon>
        <taxon>Spiralia</taxon>
        <taxon>Lophotrochozoa</taxon>
        <taxon>Mollusca</taxon>
        <taxon>Bivalvia</taxon>
        <taxon>Autobranchia</taxon>
        <taxon>Heteroconchia</taxon>
        <taxon>Euheterodonta</taxon>
        <taxon>Imparidentia</taxon>
        <taxon>Neoheterodontei</taxon>
        <taxon>Myida</taxon>
        <taxon>Dreissenoidea</taxon>
        <taxon>Dreissenidae</taxon>
        <taxon>Dreissena</taxon>
    </lineage>
</organism>
<dbReference type="Proteomes" id="UP000828390">
    <property type="component" value="Unassembled WGS sequence"/>
</dbReference>
<dbReference type="GO" id="GO:0004519">
    <property type="term" value="F:endonuclease activity"/>
    <property type="evidence" value="ECO:0007669"/>
    <property type="project" value="TreeGrafter"/>
</dbReference>
<feature type="domain" description="Smr" evidence="4">
    <location>
        <begin position="300"/>
        <end position="364"/>
    </location>
</feature>
<accession>A0A9D4M976</accession>
<dbReference type="PANTHER" id="PTHR46535">
    <property type="entry name" value="NEDD4-BINDING PROTEIN 2"/>
    <property type="match status" value="1"/>
</dbReference>
<dbReference type="SUPFAM" id="SSF160443">
    <property type="entry name" value="SMR domain-like"/>
    <property type="match status" value="1"/>
</dbReference>
<dbReference type="InterPro" id="IPR002625">
    <property type="entry name" value="Smr_dom"/>
</dbReference>
<proteinExistence type="predicted"/>
<reference evidence="5" key="1">
    <citation type="journal article" date="2019" name="bioRxiv">
        <title>The Genome of the Zebra Mussel, Dreissena polymorpha: A Resource for Invasive Species Research.</title>
        <authorList>
            <person name="McCartney M.A."/>
            <person name="Auch B."/>
            <person name="Kono T."/>
            <person name="Mallez S."/>
            <person name="Zhang Y."/>
            <person name="Obille A."/>
            <person name="Becker A."/>
            <person name="Abrahante J.E."/>
            <person name="Garbe J."/>
            <person name="Badalamenti J.P."/>
            <person name="Herman A."/>
            <person name="Mangelson H."/>
            <person name="Liachko I."/>
            <person name="Sullivan S."/>
            <person name="Sone E.D."/>
            <person name="Koren S."/>
            <person name="Silverstein K.A.T."/>
            <person name="Beckman K.B."/>
            <person name="Gohl D.M."/>
        </authorList>
    </citation>
    <scope>NUCLEOTIDE SEQUENCE</scope>
    <source>
        <strain evidence="5">Duluth1</strain>
        <tissue evidence="5">Whole animal</tissue>
    </source>
</reference>
<feature type="region of interest" description="Disordered" evidence="2">
    <location>
        <begin position="57"/>
        <end position="181"/>
    </location>
</feature>
<feature type="compositionally biased region" description="Low complexity" evidence="2">
    <location>
        <begin position="197"/>
        <end position="208"/>
    </location>
</feature>
<feature type="compositionally biased region" description="Polar residues" evidence="2">
    <location>
        <begin position="148"/>
        <end position="171"/>
    </location>
</feature>
<keyword evidence="3" id="KW-0732">Signal</keyword>
<feature type="signal peptide" evidence="3">
    <location>
        <begin position="1"/>
        <end position="22"/>
    </location>
</feature>
<dbReference type="EMBL" id="JAIWYP010000002">
    <property type="protein sequence ID" value="KAH3872074.1"/>
    <property type="molecule type" value="Genomic_DNA"/>
</dbReference>
<feature type="region of interest" description="Disordered" evidence="2">
    <location>
        <begin position="196"/>
        <end position="231"/>
    </location>
</feature>
<dbReference type="Gene3D" id="3.30.1370.110">
    <property type="match status" value="1"/>
</dbReference>
<dbReference type="Pfam" id="PF01713">
    <property type="entry name" value="Smr"/>
    <property type="match status" value="1"/>
</dbReference>
<evidence type="ECO:0000256" key="3">
    <source>
        <dbReference type="SAM" id="SignalP"/>
    </source>
</evidence>
<feature type="chain" id="PRO_5039160581" description="Smr domain-containing protein" evidence="3">
    <location>
        <begin position="23"/>
        <end position="364"/>
    </location>
</feature>
<evidence type="ECO:0000313" key="6">
    <source>
        <dbReference type="Proteomes" id="UP000828390"/>
    </source>
</evidence>
<evidence type="ECO:0000313" key="5">
    <source>
        <dbReference type="EMBL" id="KAH3872074.1"/>
    </source>
</evidence>
<evidence type="ECO:0000256" key="2">
    <source>
        <dbReference type="SAM" id="MobiDB-lite"/>
    </source>
</evidence>
<reference evidence="5" key="2">
    <citation type="submission" date="2020-11" db="EMBL/GenBank/DDBJ databases">
        <authorList>
            <person name="McCartney M.A."/>
            <person name="Auch B."/>
            <person name="Kono T."/>
            <person name="Mallez S."/>
            <person name="Becker A."/>
            <person name="Gohl D.M."/>
            <person name="Silverstein K.A.T."/>
            <person name="Koren S."/>
            <person name="Bechman K.B."/>
            <person name="Herman A."/>
            <person name="Abrahante J.E."/>
            <person name="Garbe J."/>
        </authorList>
    </citation>
    <scope>NUCLEOTIDE SEQUENCE</scope>
    <source>
        <strain evidence="5">Duluth1</strain>
        <tissue evidence="5">Whole animal</tissue>
    </source>
</reference>
<feature type="compositionally biased region" description="Polar residues" evidence="2">
    <location>
        <begin position="96"/>
        <end position="119"/>
    </location>
</feature>
<feature type="compositionally biased region" description="Low complexity" evidence="2">
    <location>
        <begin position="73"/>
        <end position="82"/>
    </location>
</feature>
<dbReference type="PROSITE" id="PS50828">
    <property type="entry name" value="SMR"/>
    <property type="match status" value="1"/>
</dbReference>
<feature type="coiled-coil region" evidence="1">
    <location>
        <begin position="261"/>
        <end position="288"/>
    </location>
</feature>
<dbReference type="GO" id="GO:0005634">
    <property type="term" value="C:nucleus"/>
    <property type="evidence" value="ECO:0007669"/>
    <property type="project" value="TreeGrafter"/>
</dbReference>
<dbReference type="InterPro" id="IPR036063">
    <property type="entry name" value="Smr_dom_sf"/>
</dbReference>
<gene>
    <name evidence="5" type="ORF">DPMN_035287</name>
</gene>
<dbReference type="InterPro" id="IPR052772">
    <property type="entry name" value="Endo/PolyKinase_Domain-Protein"/>
</dbReference>
<dbReference type="PANTHER" id="PTHR46535:SF1">
    <property type="entry name" value="NEDD4-BINDING PROTEIN 2"/>
    <property type="match status" value="1"/>
</dbReference>
<evidence type="ECO:0000256" key="1">
    <source>
        <dbReference type="SAM" id="Coils"/>
    </source>
</evidence>
<dbReference type="AlphaFoldDB" id="A0A9D4M976"/>
<comment type="caution">
    <text evidence="5">The sequence shown here is derived from an EMBL/GenBank/DDBJ whole genome shotgun (WGS) entry which is preliminary data.</text>
</comment>
<protein>
    <recommendedName>
        <fullName evidence="4">Smr domain-containing protein</fullName>
    </recommendedName>
</protein>
<dbReference type="SMART" id="SM00463">
    <property type="entry name" value="SMR"/>
    <property type="match status" value="1"/>
</dbReference>
<sequence length="364" mass="41383">MSTKIIILTVVAVAYFLWKLRSKTDEDDTVAKNHGSSINAARPTVLQLRHCDRRESLNAITTNNASAEEESESTGLRRSQSNESRREREEYPQIIKRSTSSSEKGGNVNEASCSSTAATRSDIPGLRSIPNLASESRREREEYPQIIKRSTSSSEKGGNVNEASCSSTAATRSDIPGLRSIPNLASERRYFSDVVKEPNQTQENENQQIISRSTQKAAKTIPPNRSKMINDTHPYRKEASEHWEKILEYESKASISEKKFADECRKLAEAEREKMKEANRKAVQLFLEKGSPGFPHCLTLDLHHLYIKEAKPIVDRFLQINMKRRDKVFIITGKGNHSKGPRSTLRDWIMEYLSEKEHRFKEDA</sequence>